<sequence length="215" mass="23300">MIPIVPAIIPKTADEVRVFALGLSFSPELHLDVVDGQYVPYVSWPYEPAGSPREIKKYTDAYTLEVDLMVKDPLTAADSWLAAGADMLVFHTDTIGVEAFARFADAAKISIGIAADNDTPLQTLIPYLEVADYVQLMGIAKVGRQGQPFDERVIERIKELKQSFPNMPITIDGSVNVDTIKRLAEAGADRFICGSAIVAAVDPRATHAALSALIN</sequence>
<dbReference type="InterPro" id="IPR013785">
    <property type="entry name" value="Aldolase_TIM"/>
</dbReference>
<keyword evidence="1" id="KW-0479">Metal-binding</keyword>
<dbReference type="GO" id="GO:0005975">
    <property type="term" value="P:carbohydrate metabolic process"/>
    <property type="evidence" value="ECO:0007669"/>
    <property type="project" value="InterPro"/>
</dbReference>
<dbReference type="PANTHER" id="PTHR11749">
    <property type="entry name" value="RIBULOSE-5-PHOSPHATE-3-EPIMERASE"/>
    <property type="match status" value="1"/>
</dbReference>
<dbReference type="GO" id="GO:0046872">
    <property type="term" value="F:metal ion binding"/>
    <property type="evidence" value="ECO:0007669"/>
    <property type="project" value="UniProtKB-KW"/>
</dbReference>
<evidence type="ECO:0000256" key="1">
    <source>
        <dbReference type="ARBA" id="ARBA00022723"/>
    </source>
</evidence>
<dbReference type="Proteomes" id="UP000177325">
    <property type="component" value="Unassembled WGS sequence"/>
</dbReference>
<evidence type="ECO:0008006" key="5">
    <source>
        <dbReference type="Google" id="ProtNLM"/>
    </source>
</evidence>
<organism evidence="3 4">
    <name type="scientific">Candidatus Kaiserbacteria bacterium RIFCSPLOWO2_12_FULL_45_26</name>
    <dbReference type="NCBI Taxonomy" id="1798525"/>
    <lineage>
        <taxon>Bacteria</taxon>
        <taxon>Candidatus Kaiseribacteriota</taxon>
    </lineage>
</organism>
<evidence type="ECO:0000256" key="2">
    <source>
        <dbReference type="ARBA" id="ARBA00023235"/>
    </source>
</evidence>
<proteinExistence type="predicted"/>
<evidence type="ECO:0000313" key="3">
    <source>
        <dbReference type="EMBL" id="OGG85315.1"/>
    </source>
</evidence>
<reference evidence="3 4" key="1">
    <citation type="journal article" date="2016" name="Nat. Commun.">
        <title>Thousands of microbial genomes shed light on interconnected biogeochemical processes in an aquifer system.</title>
        <authorList>
            <person name="Anantharaman K."/>
            <person name="Brown C.T."/>
            <person name="Hug L.A."/>
            <person name="Sharon I."/>
            <person name="Castelle C.J."/>
            <person name="Probst A.J."/>
            <person name="Thomas B.C."/>
            <person name="Singh A."/>
            <person name="Wilkins M.J."/>
            <person name="Karaoz U."/>
            <person name="Brodie E.L."/>
            <person name="Williams K.H."/>
            <person name="Hubbard S.S."/>
            <person name="Banfield J.F."/>
        </authorList>
    </citation>
    <scope>NUCLEOTIDE SEQUENCE [LARGE SCALE GENOMIC DNA]</scope>
</reference>
<dbReference type="InterPro" id="IPR011060">
    <property type="entry name" value="RibuloseP-bd_barrel"/>
</dbReference>
<dbReference type="GO" id="GO:0016857">
    <property type="term" value="F:racemase and epimerase activity, acting on carbohydrates and derivatives"/>
    <property type="evidence" value="ECO:0007669"/>
    <property type="project" value="InterPro"/>
</dbReference>
<dbReference type="SUPFAM" id="SSF51366">
    <property type="entry name" value="Ribulose-phoshate binding barrel"/>
    <property type="match status" value="1"/>
</dbReference>
<dbReference type="InterPro" id="IPR000056">
    <property type="entry name" value="Ribul_P_3_epim-like"/>
</dbReference>
<gene>
    <name evidence="3" type="ORF">A3G90_04665</name>
</gene>
<dbReference type="AlphaFoldDB" id="A0A1F6FHG0"/>
<dbReference type="Gene3D" id="3.20.20.70">
    <property type="entry name" value="Aldolase class I"/>
    <property type="match status" value="1"/>
</dbReference>
<comment type="caution">
    <text evidence="3">The sequence shown here is derived from an EMBL/GenBank/DDBJ whole genome shotgun (WGS) entry which is preliminary data.</text>
</comment>
<accession>A0A1F6FHG0</accession>
<dbReference type="EMBL" id="MFMM01000001">
    <property type="protein sequence ID" value="OGG85315.1"/>
    <property type="molecule type" value="Genomic_DNA"/>
</dbReference>
<dbReference type="Pfam" id="PF00834">
    <property type="entry name" value="Ribul_P_3_epim"/>
    <property type="match status" value="1"/>
</dbReference>
<evidence type="ECO:0000313" key="4">
    <source>
        <dbReference type="Proteomes" id="UP000177325"/>
    </source>
</evidence>
<protein>
    <recommendedName>
        <fullName evidence="5">Ribulose-phosphate 3-epimerase</fullName>
    </recommendedName>
</protein>
<dbReference type="STRING" id="1798525.A3G90_04665"/>
<keyword evidence="2" id="KW-0413">Isomerase</keyword>
<name>A0A1F6FHG0_9BACT</name>